<reference evidence="1" key="1">
    <citation type="submission" date="2024-02" db="EMBL/GenBank/DDBJ databases">
        <authorList>
            <consortium name="ELIXIR-Norway"/>
            <consortium name="Elixir Norway"/>
        </authorList>
    </citation>
    <scope>NUCLEOTIDE SEQUENCE</scope>
</reference>
<proteinExistence type="predicted"/>
<evidence type="ECO:0000313" key="1">
    <source>
        <dbReference type="EMBL" id="CAK9232469.1"/>
    </source>
</evidence>
<dbReference type="EMBL" id="OZ019899">
    <property type="protein sequence ID" value="CAK9232469.1"/>
    <property type="molecule type" value="Genomic_DNA"/>
</dbReference>
<gene>
    <name evidence="1" type="ORF">CSSPTR1EN2_LOCUS21273</name>
</gene>
<keyword evidence="2" id="KW-1185">Reference proteome</keyword>
<protein>
    <submittedName>
        <fullName evidence="1">Uncharacterized protein</fullName>
    </submittedName>
</protein>
<evidence type="ECO:0000313" key="2">
    <source>
        <dbReference type="Proteomes" id="UP001497512"/>
    </source>
</evidence>
<accession>A0ABP0UYD4</accession>
<name>A0ABP0UYD4_9BRYO</name>
<dbReference type="Proteomes" id="UP001497512">
    <property type="component" value="Chromosome 7"/>
</dbReference>
<sequence length="140" mass="15826">MAAAMIQYVTVGDKPCCHWTTHSMSRTRCFSSHSSWTWKCTQRFVSFRHLLPISSCKSACSRRWSVKARNLGGRAAANLAGRILDDEVDLMQKTPDAQDLVDGLLDHQRDEHAEPAHQRVLAIRADQHQLDPPQGTEMIE</sequence>
<organism evidence="1 2">
    <name type="scientific">Sphagnum troendelagicum</name>
    <dbReference type="NCBI Taxonomy" id="128251"/>
    <lineage>
        <taxon>Eukaryota</taxon>
        <taxon>Viridiplantae</taxon>
        <taxon>Streptophyta</taxon>
        <taxon>Embryophyta</taxon>
        <taxon>Bryophyta</taxon>
        <taxon>Sphagnophytina</taxon>
        <taxon>Sphagnopsida</taxon>
        <taxon>Sphagnales</taxon>
        <taxon>Sphagnaceae</taxon>
        <taxon>Sphagnum</taxon>
    </lineage>
</organism>